<keyword evidence="1 4" id="KW-0808">Transferase</keyword>
<comment type="caution">
    <text evidence="4">The sequence shown here is derived from an EMBL/GenBank/DDBJ whole genome shotgun (WGS) entry which is preliminary data.</text>
</comment>
<protein>
    <submittedName>
        <fullName evidence="4">GNAT family N-acetyltransferase</fullName>
    </submittedName>
</protein>
<sequence length="145" mass="16831">MRLEIRDIDTAETVRASFALMRQFRPHLLNADELVARWERQAHQGYRLLGLYRDGELAALAGWRPMENLVHGRHMYVDDLVTDERCRGQRLGETLMNHLKQLARSHGCAKLLLDTPMSNTLGHRFYYRQGLVATALRFTQPLSED</sequence>
<dbReference type="Proteomes" id="UP000239469">
    <property type="component" value="Unassembled WGS sequence"/>
</dbReference>
<keyword evidence="2" id="KW-0012">Acyltransferase</keyword>
<dbReference type="PANTHER" id="PTHR43877:SF2">
    <property type="entry name" value="AMINOALKYLPHOSPHONATE N-ACETYLTRANSFERASE-RELATED"/>
    <property type="match status" value="1"/>
</dbReference>
<dbReference type="InterPro" id="IPR050832">
    <property type="entry name" value="Bact_Acetyltransf"/>
</dbReference>
<proteinExistence type="predicted"/>
<dbReference type="InterPro" id="IPR016181">
    <property type="entry name" value="Acyl_CoA_acyltransferase"/>
</dbReference>
<evidence type="ECO:0000313" key="5">
    <source>
        <dbReference type="Proteomes" id="UP000239469"/>
    </source>
</evidence>
<dbReference type="CDD" id="cd04301">
    <property type="entry name" value="NAT_SF"/>
    <property type="match status" value="1"/>
</dbReference>
<dbReference type="Gene3D" id="3.40.630.30">
    <property type="match status" value="1"/>
</dbReference>
<reference evidence="4 5" key="1">
    <citation type="submission" date="2017-01" db="EMBL/GenBank/DDBJ databases">
        <title>New insights into the genetic diversity of Chromobacterium isolated from tropical freshwater lake.</title>
        <authorList>
            <person name="Santos A.B."/>
            <person name="Nascimento A.M."/>
            <person name="Da Silva P.C."/>
        </authorList>
    </citation>
    <scope>NUCLEOTIDE SEQUENCE [LARGE SCALE GENOMIC DNA]</scope>
    <source>
        <strain evidence="4 5">56AF</strain>
    </source>
</reference>
<dbReference type="EMBL" id="MTBD01000017">
    <property type="protein sequence ID" value="PRP71129.1"/>
    <property type="molecule type" value="Genomic_DNA"/>
</dbReference>
<dbReference type="AlphaFoldDB" id="A0A1S1XDD8"/>
<dbReference type="GO" id="GO:0016747">
    <property type="term" value="F:acyltransferase activity, transferring groups other than amino-acyl groups"/>
    <property type="evidence" value="ECO:0007669"/>
    <property type="project" value="InterPro"/>
</dbReference>
<accession>A0A1S1XDD8</accession>
<organism evidence="4 5">
    <name type="scientific">Chromobacterium amazonense</name>
    <dbReference type="NCBI Taxonomy" id="1382803"/>
    <lineage>
        <taxon>Bacteria</taxon>
        <taxon>Pseudomonadati</taxon>
        <taxon>Pseudomonadota</taxon>
        <taxon>Betaproteobacteria</taxon>
        <taxon>Neisseriales</taxon>
        <taxon>Chromobacteriaceae</taxon>
        <taxon>Chromobacterium</taxon>
    </lineage>
</organism>
<dbReference type="SUPFAM" id="SSF55729">
    <property type="entry name" value="Acyl-CoA N-acyltransferases (Nat)"/>
    <property type="match status" value="1"/>
</dbReference>
<dbReference type="RefSeq" id="WP_071108496.1">
    <property type="nucleotide sequence ID" value="NZ_CAWMOE010000003.1"/>
</dbReference>
<evidence type="ECO:0000256" key="2">
    <source>
        <dbReference type="ARBA" id="ARBA00023315"/>
    </source>
</evidence>
<feature type="domain" description="N-acetyltransferase" evidence="3">
    <location>
        <begin position="3"/>
        <end position="145"/>
    </location>
</feature>
<dbReference type="PROSITE" id="PS51186">
    <property type="entry name" value="GNAT"/>
    <property type="match status" value="1"/>
</dbReference>
<evidence type="ECO:0000259" key="3">
    <source>
        <dbReference type="PROSITE" id="PS51186"/>
    </source>
</evidence>
<dbReference type="InterPro" id="IPR000182">
    <property type="entry name" value="GNAT_dom"/>
</dbReference>
<gene>
    <name evidence="4" type="ORF">BUE93_07895</name>
</gene>
<dbReference type="PANTHER" id="PTHR43877">
    <property type="entry name" value="AMINOALKYLPHOSPHONATE N-ACETYLTRANSFERASE-RELATED-RELATED"/>
    <property type="match status" value="1"/>
</dbReference>
<evidence type="ECO:0000256" key="1">
    <source>
        <dbReference type="ARBA" id="ARBA00022679"/>
    </source>
</evidence>
<evidence type="ECO:0000313" key="4">
    <source>
        <dbReference type="EMBL" id="PRP71129.1"/>
    </source>
</evidence>
<dbReference type="OrthoDB" id="9805924at2"/>
<dbReference type="Pfam" id="PF00583">
    <property type="entry name" value="Acetyltransf_1"/>
    <property type="match status" value="1"/>
</dbReference>
<name>A0A1S1XDD8_9NEIS</name>